<dbReference type="Pfam" id="PF00512">
    <property type="entry name" value="HisKA"/>
    <property type="match status" value="1"/>
</dbReference>
<keyword evidence="4" id="KW-1003">Cell membrane</keyword>
<feature type="domain" description="Histidine kinase" evidence="16">
    <location>
        <begin position="258"/>
        <end position="456"/>
    </location>
</feature>
<dbReference type="GO" id="GO:0005886">
    <property type="term" value="C:plasma membrane"/>
    <property type="evidence" value="ECO:0007669"/>
    <property type="project" value="UniProtKB-SubCell"/>
</dbReference>
<comment type="subcellular location">
    <subcellularLocation>
        <location evidence="2">Cell inner membrane</location>
        <topology evidence="2">Multi-pass membrane protein</topology>
    </subcellularLocation>
</comment>
<comment type="caution">
    <text evidence="18">The sequence shown here is derived from an EMBL/GenBank/DDBJ whole genome shotgun (WGS) entry which is preliminary data.</text>
</comment>
<evidence type="ECO:0000313" key="19">
    <source>
        <dbReference type="Proteomes" id="UP001139451"/>
    </source>
</evidence>
<dbReference type="Pfam" id="PF02518">
    <property type="entry name" value="HATPase_c"/>
    <property type="match status" value="1"/>
</dbReference>
<dbReference type="SUPFAM" id="SSF55874">
    <property type="entry name" value="ATPase domain of HSP90 chaperone/DNA topoisomerase II/histidine kinase"/>
    <property type="match status" value="1"/>
</dbReference>
<dbReference type="GO" id="GO:0005524">
    <property type="term" value="F:ATP binding"/>
    <property type="evidence" value="ECO:0007669"/>
    <property type="project" value="UniProtKB-KW"/>
</dbReference>
<evidence type="ECO:0000256" key="3">
    <source>
        <dbReference type="ARBA" id="ARBA00012438"/>
    </source>
</evidence>
<evidence type="ECO:0000256" key="8">
    <source>
        <dbReference type="ARBA" id="ARBA00022692"/>
    </source>
</evidence>
<dbReference type="InterPro" id="IPR003594">
    <property type="entry name" value="HATPase_dom"/>
</dbReference>
<protein>
    <recommendedName>
        <fullName evidence="3">histidine kinase</fullName>
        <ecNumber evidence="3">2.7.13.3</ecNumber>
    </recommendedName>
</protein>
<evidence type="ECO:0000259" key="16">
    <source>
        <dbReference type="PROSITE" id="PS50109"/>
    </source>
</evidence>
<sequence length="456" mass="50045">MPRFAPKSLTGQIALLVALALFVAQAINFALILRERRQGQFTQVTAPAITRVVDGAERLRDGRFRDPPEERDGRERWKGRLRLEANNPVPPGLPHRVDVEDGIRQAMREANLPVGRIVTGVRPISPTDPRFARMNPQRADRMKRLGAELQVAVEIPGRGWLVMTSGWPRGDGDLIWRLIAQTLILYAAVLIPVLWVGSRVGRPLRKLATAAREFHPSAPSEPIEERGPGDVRAVIAAYNLMSSRVTAMLDEKDQMLGAIGHDLRTPLAALRVRIESVEDDEDRARMADTIDEMNRTLDDILSLARLGRPSEPPTETDLSALIDAVVDDFRELGHAVDYEDGQRLIMRLRPALMRRAVRNLIENAVKYGGGGEVTLKPDGASVRIEVADRGPGIAPDQIAAVFDPFTRLDASRNRSTGGVGLGLTLARAIVREAGGDISLANREGGGLSATIVLPRR</sequence>
<dbReference type="InterPro" id="IPR036097">
    <property type="entry name" value="HisK_dim/P_sf"/>
</dbReference>
<keyword evidence="7" id="KW-0808">Transferase</keyword>
<dbReference type="InterPro" id="IPR036890">
    <property type="entry name" value="HATPase_C_sf"/>
</dbReference>
<dbReference type="SMART" id="SM00387">
    <property type="entry name" value="HATPase_c"/>
    <property type="match status" value="1"/>
</dbReference>
<keyword evidence="12 15" id="KW-1133">Transmembrane helix</keyword>
<evidence type="ECO:0000256" key="10">
    <source>
        <dbReference type="ARBA" id="ARBA00022777"/>
    </source>
</evidence>
<evidence type="ECO:0000256" key="9">
    <source>
        <dbReference type="ARBA" id="ARBA00022741"/>
    </source>
</evidence>
<dbReference type="PRINTS" id="PR00344">
    <property type="entry name" value="BCTRLSENSOR"/>
</dbReference>
<keyword evidence="19" id="KW-1185">Reference proteome</keyword>
<reference evidence="18" key="1">
    <citation type="submission" date="2022-05" db="EMBL/GenBank/DDBJ databases">
        <title>Sphingomonas sp. strain MG17 Genome sequencing and assembly.</title>
        <authorList>
            <person name="Kim I."/>
        </authorList>
    </citation>
    <scope>NUCLEOTIDE SEQUENCE</scope>
    <source>
        <strain evidence="18">MG17</strain>
    </source>
</reference>
<keyword evidence="14 15" id="KW-0472">Membrane</keyword>
<dbReference type="SMART" id="SM00388">
    <property type="entry name" value="HisKA"/>
    <property type="match status" value="1"/>
</dbReference>
<keyword evidence="5" id="KW-0997">Cell inner membrane</keyword>
<dbReference type="InterPro" id="IPR003661">
    <property type="entry name" value="HisK_dim/P_dom"/>
</dbReference>
<keyword evidence="13" id="KW-0902">Two-component regulatory system</keyword>
<evidence type="ECO:0000256" key="2">
    <source>
        <dbReference type="ARBA" id="ARBA00004429"/>
    </source>
</evidence>
<evidence type="ECO:0000256" key="6">
    <source>
        <dbReference type="ARBA" id="ARBA00022553"/>
    </source>
</evidence>
<evidence type="ECO:0000256" key="7">
    <source>
        <dbReference type="ARBA" id="ARBA00022679"/>
    </source>
</evidence>
<dbReference type="Gene3D" id="1.10.287.130">
    <property type="match status" value="1"/>
</dbReference>
<proteinExistence type="predicted"/>
<keyword evidence="8 15" id="KW-0812">Transmembrane</keyword>
<dbReference type="InterPro" id="IPR050980">
    <property type="entry name" value="2C_sensor_his_kinase"/>
</dbReference>
<dbReference type="RefSeq" id="WP_254292982.1">
    <property type="nucleotide sequence ID" value="NZ_JAMLDX010000006.1"/>
</dbReference>
<evidence type="ECO:0000256" key="12">
    <source>
        <dbReference type="ARBA" id="ARBA00022989"/>
    </source>
</evidence>
<dbReference type="InterPro" id="IPR005467">
    <property type="entry name" value="His_kinase_dom"/>
</dbReference>
<dbReference type="PANTHER" id="PTHR44936">
    <property type="entry name" value="SENSOR PROTEIN CREC"/>
    <property type="match status" value="1"/>
</dbReference>
<evidence type="ECO:0000256" key="1">
    <source>
        <dbReference type="ARBA" id="ARBA00000085"/>
    </source>
</evidence>
<keyword evidence="11" id="KW-0067">ATP-binding</keyword>
<evidence type="ECO:0000256" key="15">
    <source>
        <dbReference type="SAM" id="Phobius"/>
    </source>
</evidence>
<dbReference type="SUPFAM" id="SSF47384">
    <property type="entry name" value="Homodimeric domain of signal transducing histidine kinase"/>
    <property type="match status" value="1"/>
</dbReference>
<dbReference type="InterPro" id="IPR003660">
    <property type="entry name" value="HAMP_dom"/>
</dbReference>
<dbReference type="EC" id="2.7.13.3" evidence="3"/>
<evidence type="ECO:0000256" key="13">
    <source>
        <dbReference type="ARBA" id="ARBA00023012"/>
    </source>
</evidence>
<dbReference type="AlphaFoldDB" id="A0A9X2KLR7"/>
<dbReference type="GO" id="GO:0000155">
    <property type="term" value="F:phosphorelay sensor kinase activity"/>
    <property type="evidence" value="ECO:0007669"/>
    <property type="project" value="InterPro"/>
</dbReference>
<evidence type="ECO:0000256" key="11">
    <source>
        <dbReference type="ARBA" id="ARBA00022840"/>
    </source>
</evidence>
<accession>A0A9X2KLR7</accession>
<dbReference type="PANTHER" id="PTHR44936:SF5">
    <property type="entry name" value="SENSOR HISTIDINE KINASE ENVZ"/>
    <property type="match status" value="1"/>
</dbReference>
<evidence type="ECO:0000256" key="4">
    <source>
        <dbReference type="ARBA" id="ARBA00022475"/>
    </source>
</evidence>
<evidence type="ECO:0000256" key="14">
    <source>
        <dbReference type="ARBA" id="ARBA00023136"/>
    </source>
</evidence>
<dbReference type="PROSITE" id="PS50885">
    <property type="entry name" value="HAMP"/>
    <property type="match status" value="1"/>
</dbReference>
<keyword evidence="9" id="KW-0547">Nucleotide-binding</keyword>
<organism evidence="18 19">
    <name type="scientific">Sphingomonas tagetis</name>
    <dbReference type="NCBI Taxonomy" id="2949092"/>
    <lineage>
        <taxon>Bacteria</taxon>
        <taxon>Pseudomonadati</taxon>
        <taxon>Pseudomonadota</taxon>
        <taxon>Alphaproteobacteria</taxon>
        <taxon>Sphingomonadales</taxon>
        <taxon>Sphingomonadaceae</taxon>
        <taxon>Sphingomonas</taxon>
    </lineage>
</organism>
<feature type="domain" description="HAMP" evidence="17">
    <location>
        <begin position="198"/>
        <end position="250"/>
    </location>
</feature>
<name>A0A9X2KLR7_9SPHN</name>
<evidence type="ECO:0000313" key="18">
    <source>
        <dbReference type="EMBL" id="MCP3730691.1"/>
    </source>
</evidence>
<dbReference type="CDD" id="cd00082">
    <property type="entry name" value="HisKA"/>
    <property type="match status" value="1"/>
</dbReference>
<dbReference type="InterPro" id="IPR004358">
    <property type="entry name" value="Sig_transdc_His_kin-like_C"/>
</dbReference>
<gene>
    <name evidence="18" type="ORF">M9978_09650</name>
</gene>
<dbReference type="EMBL" id="JAMLDX010000006">
    <property type="protein sequence ID" value="MCP3730691.1"/>
    <property type="molecule type" value="Genomic_DNA"/>
</dbReference>
<evidence type="ECO:0000256" key="5">
    <source>
        <dbReference type="ARBA" id="ARBA00022519"/>
    </source>
</evidence>
<dbReference type="PROSITE" id="PS50109">
    <property type="entry name" value="HIS_KIN"/>
    <property type="match status" value="1"/>
</dbReference>
<feature type="transmembrane region" description="Helical" evidence="15">
    <location>
        <begin position="174"/>
        <end position="196"/>
    </location>
</feature>
<dbReference type="Gene3D" id="3.30.565.10">
    <property type="entry name" value="Histidine kinase-like ATPase, C-terminal domain"/>
    <property type="match status" value="1"/>
</dbReference>
<keyword evidence="6" id="KW-0597">Phosphoprotein</keyword>
<comment type="catalytic activity">
    <reaction evidence="1">
        <text>ATP + protein L-histidine = ADP + protein N-phospho-L-histidine.</text>
        <dbReference type="EC" id="2.7.13.3"/>
    </reaction>
</comment>
<dbReference type="Proteomes" id="UP001139451">
    <property type="component" value="Unassembled WGS sequence"/>
</dbReference>
<evidence type="ECO:0000259" key="17">
    <source>
        <dbReference type="PROSITE" id="PS50885"/>
    </source>
</evidence>
<keyword evidence="10 18" id="KW-0418">Kinase</keyword>